<dbReference type="InterPro" id="IPR036388">
    <property type="entry name" value="WH-like_DNA-bd_sf"/>
</dbReference>
<dbReference type="VEuPathDB" id="FungiDB:HMPREF1541_02009"/>
<evidence type="ECO:0000313" key="2">
    <source>
        <dbReference type="Proteomes" id="UP000030752"/>
    </source>
</evidence>
<accession>W2S2B5</accession>
<dbReference type="SUPFAM" id="SSF46785">
    <property type="entry name" value="Winged helix' DNA-binding domain"/>
    <property type="match status" value="1"/>
</dbReference>
<name>W2S2B5_CYPE1</name>
<reference evidence="1 2" key="1">
    <citation type="submission" date="2013-03" db="EMBL/GenBank/DDBJ databases">
        <title>The Genome Sequence of Phialophora europaea CBS 101466.</title>
        <authorList>
            <consortium name="The Broad Institute Genomics Platform"/>
            <person name="Cuomo C."/>
            <person name="de Hoog S."/>
            <person name="Gorbushina A."/>
            <person name="Walker B."/>
            <person name="Young S.K."/>
            <person name="Zeng Q."/>
            <person name="Gargeya S."/>
            <person name="Fitzgerald M."/>
            <person name="Haas B."/>
            <person name="Abouelleil A."/>
            <person name="Allen A.W."/>
            <person name="Alvarado L."/>
            <person name="Arachchi H.M."/>
            <person name="Berlin A.M."/>
            <person name="Chapman S.B."/>
            <person name="Gainer-Dewar J."/>
            <person name="Goldberg J."/>
            <person name="Griggs A."/>
            <person name="Gujja S."/>
            <person name="Hansen M."/>
            <person name="Howarth C."/>
            <person name="Imamovic A."/>
            <person name="Ireland A."/>
            <person name="Larimer J."/>
            <person name="McCowan C."/>
            <person name="Murphy C."/>
            <person name="Pearson M."/>
            <person name="Poon T.W."/>
            <person name="Priest M."/>
            <person name="Roberts A."/>
            <person name="Saif S."/>
            <person name="Shea T."/>
            <person name="Sisk P."/>
            <person name="Sykes S."/>
            <person name="Wortman J."/>
            <person name="Nusbaum C."/>
            <person name="Birren B."/>
        </authorList>
    </citation>
    <scope>NUCLEOTIDE SEQUENCE [LARGE SCALE GENOMIC DNA]</scope>
    <source>
        <strain evidence="1 2">CBS 101466</strain>
    </source>
</reference>
<dbReference type="Gene3D" id="1.10.10.10">
    <property type="entry name" value="Winged helix-like DNA-binding domain superfamily/Winged helix DNA-binding domain"/>
    <property type="match status" value="1"/>
</dbReference>
<dbReference type="Proteomes" id="UP000030752">
    <property type="component" value="Unassembled WGS sequence"/>
</dbReference>
<dbReference type="RefSeq" id="XP_008714587.1">
    <property type="nucleotide sequence ID" value="XM_008716365.1"/>
</dbReference>
<organism evidence="1 2">
    <name type="scientific">Cyphellophora europaea (strain CBS 101466)</name>
    <name type="common">Phialophora europaea</name>
    <dbReference type="NCBI Taxonomy" id="1220924"/>
    <lineage>
        <taxon>Eukaryota</taxon>
        <taxon>Fungi</taxon>
        <taxon>Dikarya</taxon>
        <taxon>Ascomycota</taxon>
        <taxon>Pezizomycotina</taxon>
        <taxon>Eurotiomycetes</taxon>
        <taxon>Chaetothyriomycetidae</taxon>
        <taxon>Chaetothyriales</taxon>
        <taxon>Cyphellophoraceae</taxon>
        <taxon>Cyphellophora</taxon>
    </lineage>
</organism>
<evidence type="ECO:0000313" key="1">
    <source>
        <dbReference type="EMBL" id="ETN42851.1"/>
    </source>
</evidence>
<gene>
    <name evidence="1" type="ORF">HMPREF1541_02009</name>
</gene>
<proteinExistence type="predicted"/>
<sequence>MDAQIAEIKKLYDQSDESGRIAIKESLHDLVNSLEGPRGTMYQTFNAFVQLAVIRVGINIGLFGHLQSSIAEPLSVDELAEKTGAAPQLLGT</sequence>
<dbReference type="GeneID" id="19969348"/>
<dbReference type="InParanoid" id="W2S2B5"/>
<dbReference type="InterPro" id="IPR036390">
    <property type="entry name" value="WH_DNA-bd_sf"/>
</dbReference>
<evidence type="ECO:0008006" key="3">
    <source>
        <dbReference type="Google" id="ProtNLM"/>
    </source>
</evidence>
<dbReference type="HOGENOM" id="CLU_2413209_0_0_1"/>
<protein>
    <recommendedName>
        <fullName evidence="3">O-methyltransferase domain-containing protein</fullName>
    </recommendedName>
</protein>
<keyword evidence="2" id="KW-1185">Reference proteome</keyword>
<dbReference type="OrthoDB" id="2410195at2759"/>
<dbReference type="AlphaFoldDB" id="W2S2B5"/>
<dbReference type="EMBL" id="KB822718">
    <property type="protein sequence ID" value="ETN42851.1"/>
    <property type="molecule type" value="Genomic_DNA"/>
</dbReference>